<dbReference type="OrthoDB" id="317711at2157"/>
<name>A0A4D6HGW6_9EURY</name>
<dbReference type="KEGG" id="hsn:DV733_14665"/>
<dbReference type="Proteomes" id="UP000296706">
    <property type="component" value="Chromosome"/>
</dbReference>
<keyword evidence="2" id="KW-1185">Reference proteome</keyword>
<dbReference type="GeneID" id="39849128"/>
<organism evidence="1 2">
    <name type="scientific">Halapricum salinum</name>
    <dbReference type="NCBI Taxonomy" id="1457250"/>
    <lineage>
        <taxon>Archaea</taxon>
        <taxon>Methanobacteriati</taxon>
        <taxon>Methanobacteriota</taxon>
        <taxon>Stenosarchaea group</taxon>
        <taxon>Halobacteria</taxon>
        <taxon>Halobacteriales</taxon>
        <taxon>Haloarculaceae</taxon>
        <taxon>Halapricum</taxon>
    </lineage>
</organism>
<dbReference type="EMBL" id="CP031310">
    <property type="protein sequence ID" value="QCC52398.1"/>
    <property type="molecule type" value="Genomic_DNA"/>
</dbReference>
<evidence type="ECO:0000313" key="1">
    <source>
        <dbReference type="EMBL" id="QCC52398.1"/>
    </source>
</evidence>
<gene>
    <name evidence="1" type="ORF">DV733_14665</name>
</gene>
<dbReference type="STRING" id="1457250.GCA_000755225_01805"/>
<reference evidence="1 2" key="1">
    <citation type="journal article" date="2019" name="Nat. Commun.">
        <title>A new type of DNA phosphorothioation-based antiviral system in archaea.</title>
        <authorList>
            <person name="Xiong L."/>
            <person name="Liu S."/>
            <person name="Chen S."/>
            <person name="Xiao Y."/>
            <person name="Zhu B."/>
            <person name="Gao Y."/>
            <person name="Zhang Y."/>
            <person name="Chen B."/>
            <person name="Luo J."/>
            <person name="Deng Z."/>
            <person name="Chen X."/>
            <person name="Wang L."/>
            <person name="Chen S."/>
        </authorList>
    </citation>
    <scope>NUCLEOTIDE SEQUENCE [LARGE SCALE GENOMIC DNA]</scope>
    <source>
        <strain evidence="1 2">CBA1105</strain>
    </source>
</reference>
<dbReference type="AlphaFoldDB" id="A0A4D6HGW6"/>
<dbReference type="Pfam" id="PF19102">
    <property type="entry name" value="DUF5789"/>
    <property type="match status" value="1"/>
</dbReference>
<accession>A0A4D6HGW6</accession>
<evidence type="ECO:0000313" key="2">
    <source>
        <dbReference type="Proteomes" id="UP000296706"/>
    </source>
</evidence>
<proteinExistence type="predicted"/>
<sequence>MGVRPPSSDTSDPDAIEFGIAVLDDVLADASVSFPADRETVVQAIGDQSVPYDASGNSIRLADAVAEVDTDRFESAQALKNDLYPVFEKRRQSTSNSILGQLRALVPF</sequence>
<dbReference type="InterPro" id="IPR043899">
    <property type="entry name" value="DUF5789"/>
</dbReference>
<protein>
    <submittedName>
        <fullName evidence="1">Uncharacterized protein</fullName>
    </submittedName>
</protein>
<dbReference type="RefSeq" id="WP_049992722.1">
    <property type="nucleotide sequence ID" value="NZ_CP031310.1"/>
</dbReference>